<comment type="caution">
    <text evidence="2">The sequence shown here is derived from an EMBL/GenBank/DDBJ whole genome shotgun (WGS) entry which is preliminary data.</text>
</comment>
<reference evidence="2 3" key="1">
    <citation type="submission" date="2024-10" db="EMBL/GenBank/DDBJ databases">
        <title>Updated reference genomes for cyclostephanoid diatoms.</title>
        <authorList>
            <person name="Roberts W.R."/>
            <person name="Alverson A.J."/>
        </authorList>
    </citation>
    <scope>NUCLEOTIDE SEQUENCE [LARGE SCALE GENOMIC DNA]</scope>
    <source>
        <strain evidence="2 3">AJA276-08</strain>
    </source>
</reference>
<name>A0ABD3NTL5_9STRA</name>
<feature type="compositionally biased region" description="Basic and acidic residues" evidence="1">
    <location>
        <begin position="54"/>
        <end position="71"/>
    </location>
</feature>
<proteinExistence type="predicted"/>
<dbReference type="AlphaFoldDB" id="A0ABD3NTL5"/>
<feature type="region of interest" description="Disordered" evidence="1">
    <location>
        <begin position="1"/>
        <end position="71"/>
    </location>
</feature>
<accession>A0ABD3NTL5</accession>
<dbReference type="EMBL" id="JALLAZ020001182">
    <property type="protein sequence ID" value="KAL3779134.1"/>
    <property type="molecule type" value="Genomic_DNA"/>
</dbReference>
<gene>
    <name evidence="2" type="ORF">ACHAW5_006934</name>
</gene>
<feature type="compositionally biased region" description="Polar residues" evidence="1">
    <location>
        <begin position="1"/>
        <end position="13"/>
    </location>
</feature>
<evidence type="ECO:0000313" key="3">
    <source>
        <dbReference type="Proteomes" id="UP001530315"/>
    </source>
</evidence>
<keyword evidence="3" id="KW-1185">Reference proteome</keyword>
<dbReference type="Proteomes" id="UP001530315">
    <property type="component" value="Unassembled WGS sequence"/>
</dbReference>
<evidence type="ECO:0000256" key="1">
    <source>
        <dbReference type="SAM" id="MobiDB-lite"/>
    </source>
</evidence>
<organism evidence="2 3">
    <name type="scientific">Stephanodiscus triporus</name>
    <dbReference type="NCBI Taxonomy" id="2934178"/>
    <lineage>
        <taxon>Eukaryota</taxon>
        <taxon>Sar</taxon>
        <taxon>Stramenopiles</taxon>
        <taxon>Ochrophyta</taxon>
        <taxon>Bacillariophyta</taxon>
        <taxon>Coscinodiscophyceae</taxon>
        <taxon>Thalassiosirophycidae</taxon>
        <taxon>Stephanodiscales</taxon>
        <taxon>Stephanodiscaceae</taxon>
        <taxon>Stephanodiscus</taxon>
    </lineage>
</organism>
<sequence>MSSGTASSRSLDPSANKKDNGGVSRGQTGAGGKPAKDTCADGEGGDGATSVDAADAKKIADEERDKKNAERLDDALAVILQHRQSIRRIATLLEDKLRGNVKESEALECCLRSTPCVGGRKRKFSLLNTHHVSKDSESIRP</sequence>
<protein>
    <submittedName>
        <fullName evidence="2">Uncharacterized protein</fullName>
    </submittedName>
</protein>
<evidence type="ECO:0000313" key="2">
    <source>
        <dbReference type="EMBL" id="KAL3779134.1"/>
    </source>
</evidence>